<accession>D2W0Q1</accession>
<dbReference type="STRING" id="5762.D2W0Q1"/>
<evidence type="ECO:0000313" key="3">
    <source>
        <dbReference type="EMBL" id="EFC37332.1"/>
    </source>
</evidence>
<dbReference type="InterPro" id="IPR015940">
    <property type="entry name" value="UBA"/>
</dbReference>
<dbReference type="CDD" id="cd14291">
    <property type="entry name" value="UBA1_NUB1_like"/>
    <property type="match status" value="1"/>
</dbReference>
<proteinExistence type="predicted"/>
<dbReference type="GeneID" id="8853723"/>
<dbReference type="InterPro" id="IPR029071">
    <property type="entry name" value="Ubiquitin-like_domsf"/>
</dbReference>
<dbReference type="PROSITE" id="PS50030">
    <property type="entry name" value="UBA"/>
    <property type="match status" value="1"/>
</dbReference>
<dbReference type="InterPro" id="IPR039749">
    <property type="entry name" value="NUB1"/>
</dbReference>
<dbReference type="Pfam" id="PF22562">
    <property type="entry name" value="UBA_7"/>
    <property type="match status" value="1"/>
</dbReference>
<feature type="region of interest" description="Disordered" evidence="1">
    <location>
        <begin position="536"/>
        <end position="610"/>
    </location>
</feature>
<feature type="compositionally biased region" description="Low complexity" evidence="1">
    <location>
        <begin position="87"/>
        <end position="122"/>
    </location>
</feature>
<feature type="region of interest" description="Disordered" evidence="1">
    <location>
        <begin position="87"/>
        <end position="133"/>
    </location>
</feature>
<name>D2W0Q1_NAEGR</name>
<dbReference type="SMART" id="SM00165">
    <property type="entry name" value="UBA"/>
    <property type="match status" value="1"/>
</dbReference>
<dbReference type="eggNOG" id="KOG2561">
    <property type="taxonomic scope" value="Eukaryota"/>
</dbReference>
<dbReference type="OMA" id="DYADEME"/>
<dbReference type="SUPFAM" id="SSF46934">
    <property type="entry name" value="UBA-like"/>
    <property type="match status" value="1"/>
</dbReference>
<dbReference type="Proteomes" id="UP000006671">
    <property type="component" value="Unassembled WGS sequence"/>
</dbReference>
<reference evidence="3 4" key="1">
    <citation type="journal article" date="2010" name="Cell">
        <title>The genome of Naegleria gruberi illuminates early eukaryotic versatility.</title>
        <authorList>
            <person name="Fritz-Laylin L.K."/>
            <person name="Prochnik S.E."/>
            <person name="Ginger M.L."/>
            <person name="Dacks J.B."/>
            <person name="Carpenter M.L."/>
            <person name="Field M.C."/>
            <person name="Kuo A."/>
            <person name="Paredez A."/>
            <person name="Chapman J."/>
            <person name="Pham J."/>
            <person name="Shu S."/>
            <person name="Neupane R."/>
            <person name="Cipriano M."/>
            <person name="Mancuso J."/>
            <person name="Tu H."/>
            <person name="Salamov A."/>
            <person name="Lindquist E."/>
            <person name="Shapiro H."/>
            <person name="Lucas S."/>
            <person name="Grigoriev I.V."/>
            <person name="Cande W.Z."/>
            <person name="Fulton C."/>
            <person name="Rokhsar D.S."/>
            <person name="Dawson S.C."/>
        </authorList>
    </citation>
    <scope>NUCLEOTIDE SEQUENCE [LARGE SCALE GENOMIC DNA]</scope>
    <source>
        <strain evidence="3 4">NEG-M</strain>
    </source>
</reference>
<dbReference type="OrthoDB" id="434245at2759"/>
<dbReference type="VEuPathDB" id="AmoebaDB:NAEGRDRAFT_74939"/>
<evidence type="ECO:0000313" key="4">
    <source>
        <dbReference type="Proteomes" id="UP000006671"/>
    </source>
</evidence>
<dbReference type="EMBL" id="GG738919">
    <property type="protein sequence ID" value="EFC37332.1"/>
    <property type="molecule type" value="Genomic_DNA"/>
</dbReference>
<feature type="domain" description="UBA" evidence="2">
    <location>
        <begin position="331"/>
        <end position="371"/>
    </location>
</feature>
<sequence>MDITVKESKSTWSHTFPQLDTSLTVLKFRELIVENHNQALPSDVWLLSEVTIINGGKFLKNDDETLADAKVKASVLVYLKKQPASSSAASSTSTTATTITSNSTSSNTVNNNSTTNSTVGNNSPPPVQQQQSIVDKQLEQARRLEKIKLAALEMAKRSNGGDSRYEQYHFVLEDQNGNKIRLPESEREALVVGMILQQKSEEFIKKKQYREAFDCLQVADEAFKKLPIELLSMIDNYATLLIDIVWVMYKLKDPTMLFDAIQRLQLAEKILKASHGENLERLMTIQGGKFAQFPLYCKLSLLKGIICLEVDDKSSAKVYLEKANQDYKKLVLDPTLIEQVVGMGFTYKEARKALKECQGNVENALTAIIEKRELAKRREMEEFERKQDRKKQLAFGNTKNGKLVDMKLLKALHSVFSQLDEETIAEAIKMADNDELVSTQLLCDPQTLEELAYKVEENIHHRYVDYEQVYNLCMLGFEMQSVVFALKKAQGMGNRGKIEEIAVDMIINGKAKPKIQSKDLDDIAAYIIKKSTSGTLLSQPATTGESASSEVPNSQDSMLDEGEDDQQFPPEGASSINAQEDDEYSEEDDEDEQEPNTPLDDVFKKKQEMEDIIDEEIVESFYNSQQDDDYADEMEALNLYLSKLN</sequence>
<dbReference type="InParanoid" id="D2W0Q1"/>
<dbReference type="GO" id="GO:2000058">
    <property type="term" value="P:regulation of ubiquitin-dependent protein catabolic process"/>
    <property type="evidence" value="ECO:0007669"/>
    <property type="project" value="TreeGrafter"/>
</dbReference>
<feature type="compositionally biased region" description="Acidic residues" evidence="1">
    <location>
        <begin position="579"/>
        <end position="594"/>
    </location>
</feature>
<dbReference type="InterPro" id="IPR009060">
    <property type="entry name" value="UBA-like_sf"/>
</dbReference>
<dbReference type="PANTHER" id="PTHR12948">
    <property type="entry name" value="NEDD8 ULTIMATE BUSTER-1 BS4 PROTEIN"/>
    <property type="match status" value="1"/>
</dbReference>
<evidence type="ECO:0000259" key="2">
    <source>
        <dbReference type="PROSITE" id="PS50030"/>
    </source>
</evidence>
<dbReference type="PANTHER" id="PTHR12948:SF3">
    <property type="entry name" value="NEDD8 ULTIMATE BUSTER 1"/>
    <property type="match status" value="1"/>
</dbReference>
<organism evidence="4">
    <name type="scientific">Naegleria gruberi</name>
    <name type="common">Amoeba</name>
    <dbReference type="NCBI Taxonomy" id="5762"/>
    <lineage>
        <taxon>Eukaryota</taxon>
        <taxon>Discoba</taxon>
        <taxon>Heterolobosea</taxon>
        <taxon>Tetramitia</taxon>
        <taxon>Eutetramitia</taxon>
        <taxon>Vahlkampfiidae</taxon>
        <taxon>Naegleria</taxon>
    </lineage>
</organism>
<feature type="compositionally biased region" description="Polar residues" evidence="1">
    <location>
        <begin position="536"/>
        <end position="557"/>
    </location>
</feature>
<evidence type="ECO:0000256" key="1">
    <source>
        <dbReference type="SAM" id="MobiDB-lite"/>
    </source>
</evidence>
<keyword evidence="4" id="KW-1185">Reference proteome</keyword>
<dbReference type="KEGG" id="ngr:NAEGRDRAFT_74939"/>
<dbReference type="AlphaFoldDB" id="D2W0Q1"/>
<dbReference type="Gene3D" id="1.10.8.10">
    <property type="entry name" value="DNA helicase RuvA subunit, C-terminal domain"/>
    <property type="match status" value="1"/>
</dbReference>
<gene>
    <name evidence="3" type="ORF">NAEGRDRAFT_74939</name>
</gene>
<protein>
    <submittedName>
        <fullName evidence="3">Predicted protein</fullName>
    </submittedName>
</protein>
<dbReference type="SUPFAM" id="SSF54236">
    <property type="entry name" value="Ubiquitin-like"/>
    <property type="match status" value="1"/>
</dbReference>
<dbReference type="RefSeq" id="XP_002670076.1">
    <property type="nucleotide sequence ID" value="XM_002670030.1"/>
</dbReference>